<name>A0A2G1QJH9_9HYPH</name>
<gene>
    <name evidence="3" type="ORF">CSC94_17665</name>
</gene>
<feature type="signal peptide" evidence="2">
    <location>
        <begin position="1"/>
        <end position="21"/>
    </location>
</feature>
<accession>A0A2G1QJH9</accession>
<reference evidence="3 4" key="1">
    <citation type="submission" date="2017-10" db="EMBL/GenBank/DDBJ databases">
        <title>Sedimentibacterium mangrovi gen. nov., sp. nov., a novel member of family Phyllobacteriacea isolated from mangrove sediment.</title>
        <authorList>
            <person name="Liao H."/>
            <person name="Tian Y."/>
        </authorList>
    </citation>
    <scope>NUCLEOTIDE SEQUENCE [LARGE SCALE GENOMIC DNA]</scope>
    <source>
        <strain evidence="3 4">X9-2-2</strain>
    </source>
</reference>
<dbReference type="AlphaFoldDB" id="A0A2G1QJH9"/>
<dbReference type="RefSeq" id="WP_099307703.1">
    <property type="nucleotide sequence ID" value="NZ_PDVP01000013.1"/>
</dbReference>
<sequence>MRRFLALCLVFLFASVHPGVAAGPVTIAPMAASNVSGQAHPASHADEASLLATAGHSCCPSMDSGRAAHGKAGHCSLDGGFLPPDASVLAASAHRVAPGAASDQPSGADPAVIPHPPKSA</sequence>
<comment type="caution">
    <text evidence="3">The sequence shown here is derived from an EMBL/GenBank/DDBJ whole genome shotgun (WGS) entry which is preliminary data.</text>
</comment>
<dbReference type="EMBL" id="PDVP01000013">
    <property type="protein sequence ID" value="PHP65676.1"/>
    <property type="molecule type" value="Genomic_DNA"/>
</dbReference>
<keyword evidence="2" id="KW-0732">Signal</keyword>
<dbReference type="Proteomes" id="UP000221168">
    <property type="component" value="Unassembled WGS sequence"/>
</dbReference>
<organism evidence="3 4">
    <name type="scientific">Zhengella mangrovi</name>
    <dbReference type="NCBI Taxonomy" id="1982044"/>
    <lineage>
        <taxon>Bacteria</taxon>
        <taxon>Pseudomonadati</taxon>
        <taxon>Pseudomonadota</taxon>
        <taxon>Alphaproteobacteria</taxon>
        <taxon>Hyphomicrobiales</taxon>
        <taxon>Notoacmeibacteraceae</taxon>
        <taxon>Zhengella</taxon>
    </lineage>
</organism>
<protein>
    <recommendedName>
        <fullName evidence="5">DUF3761 domain-containing protein</fullName>
    </recommendedName>
</protein>
<feature type="chain" id="PRO_5013760329" description="DUF3761 domain-containing protein" evidence="2">
    <location>
        <begin position="22"/>
        <end position="120"/>
    </location>
</feature>
<evidence type="ECO:0008006" key="5">
    <source>
        <dbReference type="Google" id="ProtNLM"/>
    </source>
</evidence>
<proteinExistence type="predicted"/>
<feature type="region of interest" description="Disordered" evidence="1">
    <location>
        <begin position="94"/>
        <end position="120"/>
    </location>
</feature>
<evidence type="ECO:0000256" key="1">
    <source>
        <dbReference type="SAM" id="MobiDB-lite"/>
    </source>
</evidence>
<evidence type="ECO:0000313" key="3">
    <source>
        <dbReference type="EMBL" id="PHP65676.1"/>
    </source>
</evidence>
<evidence type="ECO:0000313" key="4">
    <source>
        <dbReference type="Proteomes" id="UP000221168"/>
    </source>
</evidence>
<keyword evidence="4" id="KW-1185">Reference proteome</keyword>
<evidence type="ECO:0000256" key="2">
    <source>
        <dbReference type="SAM" id="SignalP"/>
    </source>
</evidence>